<organism evidence="1 2">
    <name type="scientific">Lacticaseibacillus pabuli</name>
    <dbReference type="NCBI Taxonomy" id="3025672"/>
    <lineage>
        <taxon>Bacteria</taxon>
        <taxon>Bacillati</taxon>
        <taxon>Bacillota</taxon>
        <taxon>Bacilli</taxon>
        <taxon>Lactobacillales</taxon>
        <taxon>Lactobacillaceae</taxon>
        <taxon>Lacticaseibacillus</taxon>
    </lineage>
</organism>
<dbReference type="Proteomes" id="UP001220377">
    <property type="component" value="Chromosome"/>
</dbReference>
<dbReference type="SUPFAM" id="SSF56281">
    <property type="entry name" value="Metallo-hydrolase/oxidoreductase"/>
    <property type="match status" value="1"/>
</dbReference>
<dbReference type="EMBL" id="CP117884">
    <property type="protein sequence ID" value="WDF81852.1"/>
    <property type="molecule type" value="Genomic_DNA"/>
</dbReference>
<gene>
    <name evidence="1" type="ORF">PQ472_07920</name>
</gene>
<dbReference type="Gene3D" id="3.60.15.10">
    <property type="entry name" value="Ribonuclease Z/Hydroxyacylglutathione hydrolase-like"/>
    <property type="match status" value="1"/>
</dbReference>
<dbReference type="InterPro" id="IPR036866">
    <property type="entry name" value="RibonucZ/Hydroxyglut_hydro"/>
</dbReference>
<evidence type="ECO:0000313" key="1">
    <source>
        <dbReference type="EMBL" id="WDF81852.1"/>
    </source>
</evidence>
<protein>
    <submittedName>
        <fullName evidence="1">MBL fold metallo-hydrolase</fullName>
    </submittedName>
</protein>
<evidence type="ECO:0000313" key="2">
    <source>
        <dbReference type="Proteomes" id="UP001220377"/>
    </source>
</evidence>
<reference evidence="1 2" key="1">
    <citation type="submission" date="2023-02" db="EMBL/GenBank/DDBJ databases">
        <title>Genome sequence of Lacticaseibacillus sp. KACC 23028.</title>
        <authorList>
            <person name="Kim S."/>
            <person name="Heo J."/>
            <person name="Kwon S.-W."/>
        </authorList>
    </citation>
    <scope>NUCLEOTIDE SEQUENCE [LARGE SCALE GENOMIC DNA]</scope>
    <source>
        <strain evidence="1 2">KACC 23028</strain>
    </source>
</reference>
<sequence>MEYKIIGSSSAGNCVVINKELMFDIGLPFKRIKDSLYGVKYILISHVHSDHLNPATYRQIHKFFPNIKFIGDQEVNDRCKMDIVAHEQEPIILTDTVITPFHAPHDVQVLGWTWDYKGEAYMFVTDTYSLKYCPDKKYDHFFLEANHDRDKIKAIMGKDQKMFGYSAVDGALRHLSTQDAKAFYYLHRRSEKSDWIQLHKSARFY</sequence>
<proteinExistence type="predicted"/>
<dbReference type="RefSeq" id="WP_274258893.1">
    <property type="nucleotide sequence ID" value="NZ_CP117884.1"/>
</dbReference>
<keyword evidence="2" id="KW-1185">Reference proteome</keyword>
<accession>A0ABY7WNT6</accession>
<name>A0ABY7WNT6_9LACO</name>